<keyword evidence="3 6" id="KW-0378">Hydrolase</keyword>
<dbReference type="SUPFAM" id="SSF51556">
    <property type="entry name" value="Metallo-dependent hydrolases"/>
    <property type="match status" value="1"/>
</dbReference>
<dbReference type="RefSeq" id="WP_096329127.1">
    <property type="nucleotide sequence ID" value="NZ_FOMX01000007.1"/>
</dbReference>
<evidence type="ECO:0000256" key="4">
    <source>
        <dbReference type="ARBA" id="ARBA00022833"/>
    </source>
</evidence>
<dbReference type="Proteomes" id="UP000199400">
    <property type="component" value="Unassembled WGS sequence"/>
</dbReference>
<dbReference type="PANTHER" id="PTHR11271">
    <property type="entry name" value="GUANINE DEAMINASE"/>
    <property type="match status" value="1"/>
</dbReference>
<protein>
    <submittedName>
        <fullName evidence="6">Amidohydrolase family protein</fullName>
    </submittedName>
</protein>
<keyword evidence="7" id="KW-1185">Reference proteome</keyword>
<dbReference type="Gene3D" id="3.20.20.140">
    <property type="entry name" value="Metal-dependent hydrolases"/>
    <property type="match status" value="1"/>
</dbReference>
<dbReference type="NCBIfam" id="NF006681">
    <property type="entry name" value="PRK09229.1-2"/>
    <property type="match status" value="1"/>
</dbReference>
<dbReference type="InterPro" id="IPR010252">
    <property type="entry name" value="HutF"/>
</dbReference>
<keyword evidence="4" id="KW-0862">Zinc</keyword>
<evidence type="ECO:0000313" key="6">
    <source>
        <dbReference type="EMBL" id="SFD97807.1"/>
    </source>
</evidence>
<dbReference type="InterPro" id="IPR011059">
    <property type="entry name" value="Metal-dep_hydrolase_composite"/>
</dbReference>
<name>A0A1I1WRL3_9BACT</name>
<dbReference type="Gene3D" id="2.30.40.10">
    <property type="entry name" value="Urease, subunit C, domain 1"/>
    <property type="match status" value="1"/>
</dbReference>
<dbReference type="InterPro" id="IPR032466">
    <property type="entry name" value="Metal_Hydrolase"/>
</dbReference>
<dbReference type="GO" id="GO:0019239">
    <property type="term" value="F:deaminase activity"/>
    <property type="evidence" value="ECO:0007669"/>
    <property type="project" value="TreeGrafter"/>
</dbReference>
<dbReference type="GO" id="GO:0005829">
    <property type="term" value="C:cytosol"/>
    <property type="evidence" value="ECO:0007669"/>
    <property type="project" value="TreeGrafter"/>
</dbReference>
<dbReference type="InterPro" id="IPR051607">
    <property type="entry name" value="Metallo-dep_hydrolases"/>
</dbReference>
<dbReference type="InterPro" id="IPR006680">
    <property type="entry name" value="Amidohydro-rel"/>
</dbReference>
<dbReference type="OrthoDB" id="9807210at2"/>
<evidence type="ECO:0000259" key="5">
    <source>
        <dbReference type="Pfam" id="PF01979"/>
    </source>
</evidence>
<dbReference type="STRING" id="54.SAMN02745121_02479"/>
<dbReference type="EMBL" id="FOMX01000007">
    <property type="protein sequence ID" value="SFD97807.1"/>
    <property type="molecule type" value="Genomic_DNA"/>
</dbReference>
<dbReference type="NCBIfam" id="TIGR02022">
    <property type="entry name" value="hutF"/>
    <property type="match status" value="1"/>
</dbReference>
<proteinExistence type="predicted"/>
<sequence>MSEAPSDDRVGYLAAWGLLGDVWVERPYVEVDGRGVIVRTAAGLPADAPTVVHDLGRRLLYPGLVNAHSHAFQRAIRGGTQRRGEGDPSSFWSWREAMYRVASRLGPDEVYAVTRRCYAEMLRAGVTCVGEFHYLHHAPDGTPYADPNELSRQVLRAGAEVGIRVVLLEVYYARAGAGRPPLAEQRRFCDGTVERYLARVDTLRGEGHAVGLAPHSVRAVPLAALSELADYARAHDLVIHAHVSEQGRENEECRAEHGRSPTEVFAEAGCLARPGSFTAVHAIHLEDRDHDLLAGHNVCACPTTEADLGDGIIPAPRHRQHRTGLALGSDSNAVIDLVQEARLLEMHERLRAQARLCLAGPDPVARTLLDIATLGGARALGRPELGRLAPGNPFDACAADLDHPHLADLPDDQAHEALWLSGTAAAIDRVFVGGVRRR</sequence>
<evidence type="ECO:0000313" key="7">
    <source>
        <dbReference type="Proteomes" id="UP000199400"/>
    </source>
</evidence>
<gene>
    <name evidence="6" type="ORF">SAMN02745121_02479</name>
</gene>
<evidence type="ECO:0000256" key="2">
    <source>
        <dbReference type="ARBA" id="ARBA00022723"/>
    </source>
</evidence>
<dbReference type="GO" id="GO:0046872">
    <property type="term" value="F:metal ion binding"/>
    <property type="evidence" value="ECO:0007669"/>
    <property type="project" value="UniProtKB-KW"/>
</dbReference>
<evidence type="ECO:0000256" key="1">
    <source>
        <dbReference type="ARBA" id="ARBA00001947"/>
    </source>
</evidence>
<reference evidence="7" key="1">
    <citation type="submission" date="2016-10" db="EMBL/GenBank/DDBJ databases">
        <authorList>
            <person name="Varghese N."/>
            <person name="Submissions S."/>
        </authorList>
    </citation>
    <scope>NUCLEOTIDE SEQUENCE [LARGE SCALE GENOMIC DNA]</scope>
    <source>
        <strain evidence="7">ATCC 25963</strain>
    </source>
</reference>
<keyword evidence="2" id="KW-0479">Metal-binding</keyword>
<dbReference type="AlphaFoldDB" id="A0A1I1WRL3"/>
<accession>A0A1I1WRL3</accession>
<dbReference type="Pfam" id="PF01979">
    <property type="entry name" value="Amidohydro_1"/>
    <property type="match status" value="1"/>
</dbReference>
<dbReference type="PANTHER" id="PTHR11271:SF48">
    <property type="entry name" value="AMIDOHYDROLASE-RELATED DOMAIN-CONTAINING PROTEIN"/>
    <property type="match status" value="1"/>
</dbReference>
<feature type="domain" description="Amidohydrolase-related" evidence="5">
    <location>
        <begin position="60"/>
        <end position="434"/>
    </location>
</feature>
<comment type="cofactor">
    <cofactor evidence="1">
        <name>Zn(2+)</name>
        <dbReference type="ChEBI" id="CHEBI:29105"/>
    </cofactor>
</comment>
<organism evidence="6 7">
    <name type="scientific">Nannocystis exedens</name>
    <dbReference type="NCBI Taxonomy" id="54"/>
    <lineage>
        <taxon>Bacteria</taxon>
        <taxon>Pseudomonadati</taxon>
        <taxon>Myxococcota</taxon>
        <taxon>Polyangia</taxon>
        <taxon>Nannocystales</taxon>
        <taxon>Nannocystaceae</taxon>
        <taxon>Nannocystis</taxon>
    </lineage>
</organism>
<evidence type="ECO:0000256" key="3">
    <source>
        <dbReference type="ARBA" id="ARBA00022801"/>
    </source>
</evidence>